<sequence>MALYLELHSIFVQPMDQFAIQGPNLDSRRTEETQLEG</sequence>
<protein>
    <submittedName>
        <fullName evidence="1">Uncharacterized protein</fullName>
    </submittedName>
</protein>
<accession>A0A0J8BW23</accession>
<evidence type="ECO:0000313" key="2">
    <source>
        <dbReference type="Proteomes" id="UP000035740"/>
    </source>
</evidence>
<proteinExistence type="predicted"/>
<keyword evidence="2" id="KW-1185">Reference proteome</keyword>
<dbReference type="Gramene" id="KMT04204">
    <property type="protein sequence ID" value="KMT04204"/>
    <property type="gene ID" value="BVRB_8g184990"/>
</dbReference>
<name>A0A0J8BW23_BETVV</name>
<dbReference type="Proteomes" id="UP000035740">
    <property type="component" value="Chromosome 8"/>
</dbReference>
<gene>
    <name evidence="1" type="ORF">BVRB_8g184990</name>
</gene>
<organism evidence="1 2">
    <name type="scientific">Beta vulgaris subsp. vulgaris</name>
    <name type="common">Beet</name>
    <dbReference type="NCBI Taxonomy" id="3555"/>
    <lineage>
        <taxon>Eukaryota</taxon>
        <taxon>Viridiplantae</taxon>
        <taxon>Streptophyta</taxon>
        <taxon>Embryophyta</taxon>
        <taxon>Tracheophyta</taxon>
        <taxon>Spermatophyta</taxon>
        <taxon>Magnoliopsida</taxon>
        <taxon>eudicotyledons</taxon>
        <taxon>Gunneridae</taxon>
        <taxon>Pentapetalae</taxon>
        <taxon>Caryophyllales</taxon>
        <taxon>Chenopodiaceae</taxon>
        <taxon>Betoideae</taxon>
        <taxon>Beta</taxon>
    </lineage>
</organism>
<evidence type="ECO:0000313" key="1">
    <source>
        <dbReference type="EMBL" id="KMT04204.1"/>
    </source>
</evidence>
<dbReference type="EMBL" id="KQ090157">
    <property type="protein sequence ID" value="KMT04204.1"/>
    <property type="molecule type" value="Genomic_DNA"/>
</dbReference>
<reference evidence="1 2" key="1">
    <citation type="journal article" date="2014" name="Nature">
        <title>The genome of the recently domesticated crop plant sugar beet (Beta vulgaris).</title>
        <authorList>
            <person name="Dohm J.C."/>
            <person name="Minoche A.E."/>
            <person name="Holtgrawe D."/>
            <person name="Capella-Gutierrez S."/>
            <person name="Zakrzewski F."/>
            <person name="Tafer H."/>
            <person name="Rupp O."/>
            <person name="Sorensen T.R."/>
            <person name="Stracke R."/>
            <person name="Reinhardt R."/>
            <person name="Goesmann A."/>
            <person name="Kraft T."/>
            <person name="Schulz B."/>
            <person name="Stadler P.F."/>
            <person name="Schmidt T."/>
            <person name="Gabaldon T."/>
            <person name="Lehrach H."/>
            <person name="Weisshaar B."/>
            <person name="Himmelbauer H."/>
        </authorList>
    </citation>
    <scope>NUCLEOTIDE SEQUENCE [LARGE SCALE GENOMIC DNA]</scope>
    <source>
        <tissue evidence="1">Taproot</tissue>
    </source>
</reference>
<dbReference type="AlphaFoldDB" id="A0A0J8BW23"/>